<protein>
    <submittedName>
        <fullName evidence="1">Uncharacterized protein</fullName>
    </submittedName>
</protein>
<dbReference type="GeneID" id="54783638"/>
<accession>A0A642UFV4</accession>
<organism evidence="1 2">
    <name type="scientific">Diutina rugosa</name>
    <name type="common">Yeast</name>
    <name type="synonym">Candida rugosa</name>
    <dbReference type="NCBI Taxonomy" id="5481"/>
    <lineage>
        <taxon>Eukaryota</taxon>
        <taxon>Fungi</taxon>
        <taxon>Dikarya</taxon>
        <taxon>Ascomycota</taxon>
        <taxon>Saccharomycotina</taxon>
        <taxon>Pichiomycetes</taxon>
        <taxon>Debaryomycetaceae</taxon>
        <taxon>Diutina</taxon>
    </lineage>
</organism>
<dbReference type="RefSeq" id="XP_034010389.1">
    <property type="nucleotide sequence ID" value="XM_034157918.1"/>
</dbReference>
<proteinExistence type="predicted"/>
<sequence>MPPQTTFIKVGQTTLPLKVFINRASKDNSLVTINGKSQVTLREFSHARLSSHQMSVLVNDTLRSELSKALLESPLSELLQDKQKVVQLTKTKAKDKYTLNIPIKVILAVRIDNDMLTGSEFQYLSESGIDIPHLPVHQSRLLTRKGVMKKILIEDEDEFTQEPTKTVEYKFSSNRVIGGLETISVFVN</sequence>
<name>A0A642UFV4_DIURU</name>
<evidence type="ECO:0000313" key="1">
    <source>
        <dbReference type="EMBL" id="KAA8898132.1"/>
    </source>
</evidence>
<reference evidence="1 2" key="1">
    <citation type="submission" date="2019-07" db="EMBL/GenBank/DDBJ databases">
        <title>Genome assembly of two rare yeast pathogens: Diutina rugosa and Trichomonascus ciferrii.</title>
        <authorList>
            <person name="Mixao V."/>
            <person name="Saus E."/>
            <person name="Hansen A."/>
            <person name="Lass-Flor C."/>
            <person name="Gabaldon T."/>
        </authorList>
    </citation>
    <scope>NUCLEOTIDE SEQUENCE [LARGE SCALE GENOMIC DNA]</scope>
    <source>
        <strain evidence="1 2">CBS 613</strain>
    </source>
</reference>
<dbReference type="VEuPathDB" id="FungiDB:DIURU_004987"/>
<dbReference type="EMBL" id="SWFT01000149">
    <property type="protein sequence ID" value="KAA8898132.1"/>
    <property type="molecule type" value="Genomic_DNA"/>
</dbReference>
<gene>
    <name evidence="1" type="ORF">DIURU_004987</name>
</gene>
<dbReference type="Proteomes" id="UP000449547">
    <property type="component" value="Unassembled WGS sequence"/>
</dbReference>
<dbReference type="AlphaFoldDB" id="A0A642UFV4"/>
<keyword evidence="2" id="KW-1185">Reference proteome</keyword>
<comment type="caution">
    <text evidence="1">The sequence shown here is derived from an EMBL/GenBank/DDBJ whole genome shotgun (WGS) entry which is preliminary data.</text>
</comment>
<evidence type="ECO:0000313" key="2">
    <source>
        <dbReference type="Proteomes" id="UP000449547"/>
    </source>
</evidence>